<accession>A0A517Z2W9</accession>
<dbReference type="EMBL" id="CP036275">
    <property type="protein sequence ID" value="QDU36844.1"/>
    <property type="molecule type" value="Genomic_DNA"/>
</dbReference>
<evidence type="ECO:0000313" key="4">
    <source>
        <dbReference type="Proteomes" id="UP000320496"/>
    </source>
</evidence>
<evidence type="ECO:0000259" key="2">
    <source>
        <dbReference type="Pfam" id="PF01738"/>
    </source>
</evidence>
<keyword evidence="3" id="KW-0326">Glycosidase</keyword>
<keyword evidence="3" id="KW-0378">Hydrolase</keyword>
<proteinExistence type="predicted"/>
<protein>
    <submittedName>
        <fullName evidence="3">Endo-1,4-beta-xylanase Z</fullName>
        <ecNumber evidence="3">3.2.1.8</ecNumber>
    </submittedName>
</protein>
<keyword evidence="4" id="KW-1185">Reference proteome</keyword>
<name>A0A517Z2W9_9PLAN</name>
<dbReference type="PANTHER" id="PTHR43037">
    <property type="entry name" value="UNNAMED PRODUCT-RELATED"/>
    <property type="match status" value="1"/>
</dbReference>
<evidence type="ECO:0000313" key="3">
    <source>
        <dbReference type="EMBL" id="QDU36844.1"/>
    </source>
</evidence>
<dbReference type="InterPro" id="IPR029058">
    <property type="entry name" value="AB_hydrolase_fold"/>
</dbReference>
<feature type="domain" description="Dienelactone hydrolase" evidence="2">
    <location>
        <begin position="181"/>
        <end position="277"/>
    </location>
</feature>
<dbReference type="GO" id="GO:0045493">
    <property type="term" value="P:xylan catabolic process"/>
    <property type="evidence" value="ECO:0007669"/>
    <property type="project" value="UniProtKB-KW"/>
</dbReference>
<dbReference type="PANTHER" id="PTHR43037:SF1">
    <property type="entry name" value="BLL1128 PROTEIN"/>
    <property type="match status" value="1"/>
</dbReference>
<keyword evidence="3" id="KW-0119">Carbohydrate metabolism</keyword>
<dbReference type="InterPro" id="IPR050955">
    <property type="entry name" value="Plant_Biomass_Hydrol_Est"/>
</dbReference>
<organism evidence="3 4">
    <name type="scientific">Maioricimonas rarisocia</name>
    <dbReference type="NCBI Taxonomy" id="2528026"/>
    <lineage>
        <taxon>Bacteria</taxon>
        <taxon>Pseudomonadati</taxon>
        <taxon>Planctomycetota</taxon>
        <taxon>Planctomycetia</taxon>
        <taxon>Planctomycetales</taxon>
        <taxon>Planctomycetaceae</taxon>
        <taxon>Maioricimonas</taxon>
    </lineage>
</organism>
<dbReference type="SUPFAM" id="SSF53474">
    <property type="entry name" value="alpha/beta-Hydrolases"/>
    <property type="match status" value="1"/>
</dbReference>
<dbReference type="KEGG" id="mri:Mal4_11440"/>
<evidence type="ECO:0000256" key="1">
    <source>
        <dbReference type="ARBA" id="ARBA00022729"/>
    </source>
</evidence>
<gene>
    <name evidence="3" type="primary">xynZ</name>
    <name evidence="3" type="ORF">Mal4_11440</name>
</gene>
<dbReference type="Gene3D" id="3.40.50.1820">
    <property type="entry name" value="alpha/beta hydrolase"/>
    <property type="match status" value="1"/>
</dbReference>
<dbReference type="RefSeq" id="WP_231746721.1">
    <property type="nucleotide sequence ID" value="NZ_CP036275.1"/>
</dbReference>
<dbReference type="InterPro" id="IPR002925">
    <property type="entry name" value="Dienelactn_hydro"/>
</dbReference>
<dbReference type="Proteomes" id="UP000320496">
    <property type="component" value="Chromosome"/>
</dbReference>
<keyword evidence="3" id="KW-0858">Xylan degradation</keyword>
<dbReference type="GO" id="GO:0031176">
    <property type="term" value="F:endo-1,4-beta-xylanase activity"/>
    <property type="evidence" value="ECO:0007669"/>
    <property type="project" value="UniProtKB-EC"/>
</dbReference>
<keyword evidence="3" id="KW-0624">Polysaccharide degradation</keyword>
<sequence length="312" mass="34998">MLGAPPARPPAAATTLWMAPMRLRAYDSLRRRLSRCYDPERITEARIQPPMIGAKMKTIPALLLCQCVCLTLSLAMPASASDPAPGQQVPAELKVQLPVELSYLLYLPENYEAQEKWPLMLFLHGAGERGANLDLVKVHGPPKLISQGKQFPFIVVSPQCPEGRWWESLELVLLLDEIVKRYNVDEDRIYVTGLSMGGFGTWRLAFVQADRFAAIAPICGGGEAYWARRGRFNELPVWAFHGAKDSVIPAERSEEMVEAIRKEGGEAKLTVYPEAGHDSWTETYDNPELYEWLLSHRRSTPEESEDSSNSDE</sequence>
<dbReference type="Pfam" id="PF01738">
    <property type="entry name" value="DLH"/>
    <property type="match status" value="1"/>
</dbReference>
<dbReference type="AlphaFoldDB" id="A0A517Z2W9"/>
<keyword evidence="1" id="KW-0732">Signal</keyword>
<dbReference type="EC" id="3.2.1.8" evidence="3"/>
<reference evidence="3 4" key="1">
    <citation type="submission" date="2019-02" db="EMBL/GenBank/DDBJ databases">
        <title>Deep-cultivation of Planctomycetes and their phenomic and genomic characterization uncovers novel biology.</title>
        <authorList>
            <person name="Wiegand S."/>
            <person name="Jogler M."/>
            <person name="Boedeker C."/>
            <person name="Pinto D."/>
            <person name="Vollmers J."/>
            <person name="Rivas-Marin E."/>
            <person name="Kohn T."/>
            <person name="Peeters S.H."/>
            <person name="Heuer A."/>
            <person name="Rast P."/>
            <person name="Oberbeckmann S."/>
            <person name="Bunk B."/>
            <person name="Jeske O."/>
            <person name="Meyerdierks A."/>
            <person name="Storesund J.E."/>
            <person name="Kallscheuer N."/>
            <person name="Luecker S."/>
            <person name="Lage O.M."/>
            <person name="Pohl T."/>
            <person name="Merkel B.J."/>
            <person name="Hornburger P."/>
            <person name="Mueller R.-W."/>
            <person name="Bruemmer F."/>
            <person name="Labrenz M."/>
            <person name="Spormann A.M."/>
            <person name="Op den Camp H."/>
            <person name="Overmann J."/>
            <person name="Amann R."/>
            <person name="Jetten M.S.M."/>
            <person name="Mascher T."/>
            <person name="Medema M.H."/>
            <person name="Devos D.P."/>
            <person name="Kaster A.-K."/>
            <person name="Ovreas L."/>
            <person name="Rohde M."/>
            <person name="Galperin M.Y."/>
            <person name="Jogler C."/>
        </authorList>
    </citation>
    <scope>NUCLEOTIDE SEQUENCE [LARGE SCALE GENOMIC DNA]</scope>
    <source>
        <strain evidence="3 4">Mal4</strain>
    </source>
</reference>